<evidence type="ECO:0000256" key="6">
    <source>
        <dbReference type="ARBA" id="ARBA00023125"/>
    </source>
</evidence>
<comment type="subcellular location">
    <subcellularLocation>
        <location evidence="1">Nucleus</location>
    </subcellularLocation>
</comment>
<evidence type="ECO:0000256" key="3">
    <source>
        <dbReference type="ARBA" id="ARBA00022737"/>
    </source>
</evidence>
<dbReference type="AlphaFoldDB" id="A0AAV2RQB1"/>
<sequence length="477" mass="54652">MDADNDQCLLVLKDIKFQASGKDYINRALSNAKCTKKRKRKENRENSKKNECSVCGAKFNTYSNKVEHMVTHLNEKPFPCNICDYAAKSKSNLNKHKLTHTNKVKTCCVCYGAFDNKLVLQEHMKEHKNEKRNVCNECNKSFFKRKEYLVHMKLHDTQSKKYPCDECNKCFVLRSRLKRHKLIHVKDKSFGCTTCNKKFARMDDLKSHERTHTGERPYKCTQCEKAFKFMSNYCAHKKICKKTENDKTKYDCKPCNISLRDENKLKIHLKSKNHEKRILLDQQDLPSSFLCDQCNRNIPVNARDNHLQACFQLKKTSSNNQFIISDISETLCSISNNSSMSHYLKIDDVGIQANNNGLLISTLNSNKKSESIKPIEETSNKEREISVIATLEGAGYENSIPIFHRECFDDNNGNILAKTDSNIRAVIGVQNNSSFILGGTLSNDVPSESSSLRVLPSSQIVQSPLLESFIRSDVHHL</sequence>
<dbReference type="PANTHER" id="PTHR24390:SF159">
    <property type="entry name" value="GROWTH FACTOR INDEPENDENT 1 TRANSCRIPTIONAL REPRESSOR"/>
    <property type="match status" value="1"/>
</dbReference>
<dbReference type="Proteomes" id="UP001497623">
    <property type="component" value="Unassembled WGS sequence"/>
</dbReference>
<evidence type="ECO:0000256" key="1">
    <source>
        <dbReference type="ARBA" id="ARBA00004123"/>
    </source>
</evidence>
<name>A0AAV2RQB1_MEGNR</name>
<evidence type="ECO:0000259" key="9">
    <source>
        <dbReference type="PROSITE" id="PS50157"/>
    </source>
</evidence>
<feature type="domain" description="C2H2-type" evidence="9">
    <location>
        <begin position="162"/>
        <end position="189"/>
    </location>
</feature>
<dbReference type="FunFam" id="3.30.160.60:FF:000448">
    <property type="entry name" value="RE1-silencing transcription factor A"/>
    <property type="match status" value="1"/>
</dbReference>
<dbReference type="InterPro" id="IPR013087">
    <property type="entry name" value="Znf_C2H2_type"/>
</dbReference>
<evidence type="ECO:0000256" key="4">
    <source>
        <dbReference type="ARBA" id="ARBA00022771"/>
    </source>
</evidence>
<comment type="caution">
    <text evidence="10">The sequence shown here is derived from an EMBL/GenBank/DDBJ whole genome shotgun (WGS) entry which is preliminary data.</text>
</comment>
<dbReference type="FunFam" id="3.30.160.60:FF:000512">
    <property type="entry name" value="zinc finger protein 197 isoform X1"/>
    <property type="match status" value="1"/>
</dbReference>
<dbReference type="PANTHER" id="PTHR24390">
    <property type="entry name" value="ZINC FINGER PROTEIN"/>
    <property type="match status" value="1"/>
</dbReference>
<evidence type="ECO:0000256" key="7">
    <source>
        <dbReference type="ARBA" id="ARBA00023242"/>
    </source>
</evidence>
<feature type="domain" description="C2H2-type" evidence="9">
    <location>
        <begin position="190"/>
        <end position="217"/>
    </location>
</feature>
<keyword evidence="7" id="KW-0539">Nucleus</keyword>
<dbReference type="Pfam" id="PF00096">
    <property type="entry name" value="zf-C2H2"/>
    <property type="match status" value="4"/>
</dbReference>
<evidence type="ECO:0000313" key="10">
    <source>
        <dbReference type="EMBL" id="CAL4137537.1"/>
    </source>
</evidence>
<dbReference type="PROSITE" id="PS50157">
    <property type="entry name" value="ZINC_FINGER_C2H2_2"/>
    <property type="match status" value="7"/>
</dbReference>
<organism evidence="10 11">
    <name type="scientific">Meganyctiphanes norvegica</name>
    <name type="common">Northern krill</name>
    <name type="synonym">Thysanopoda norvegica</name>
    <dbReference type="NCBI Taxonomy" id="48144"/>
    <lineage>
        <taxon>Eukaryota</taxon>
        <taxon>Metazoa</taxon>
        <taxon>Ecdysozoa</taxon>
        <taxon>Arthropoda</taxon>
        <taxon>Crustacea</taxon>
        <taxon>Multicrustacea</taxon>
        <taxon>Malacostraca</taxon>
        <taxon>Eumalacostraca</taxon>
        <taxon>Eucarida</taxon>
        <taxon>Euphausiacea</taxon>
        <taxon>Euphausiidae</taxon>
        <taxon>Meganyctiphanes</taxon>
    </lineage>
</organism>
<dbReference type="GO" id="GO:0003682">
    <property type="term" value="F:chromatin binding"/>
    <property type="evidence" value="ECO:0007669"/>
    <property type="project" value="UniProtKB-ARBA"/>
</dbReference>
<dbReference type="SUPFAM" id="SSF57667">
    <property type="entry name" value="beta-beta-alpha zinc fingers"/>
    <property type="match status" value="5"/>
</dbReference>
<dbReference type="FunFam" id="3.30.160.60:FF:000690">
    <property type="entry name" value="Zinc finger protein 354C"/>
    <property type="match status" value="1"/>
</dbReference>
<keyword evidence="6" id="KW-0238">DNA-binding</keyword>
<reference evidence="10 11" key="1">
    <citation type="submission" date="2024-05" db="EMBL/GenBank/DDBJ databases">
        <authorList>
            <person name="Wallberg A."/>
        </authorList>
    </citation>
    <scope>NUCLEOTIDE SEQUENCE [LARGE SCALE GENOMIC DNA]</scope>
</reference>
<keyword evidence="4 8" id="KW-0863">Zinc-finger</keyword>
<keyword evidence="5" id="KW-0862">Zinc</keyword>
<dbReference type="PROSITE" id="PS00028">
    <property type="entry name" value="ZINC_FINGER_C2H2_1"/>
    <property type="match status" value="6"/>
</dbReference>
<dbReference type="GO" id="GO:0005634">
    <property type="term" value="C:nucleus"/>
    <property type="evidence" value="ECO:0007669"/>
    <property type="project" value="UniProtKB-SubCell"/>
</dbReference>
<dbReference type="Pfam" id="PF12874">
    <property type="entry name" value="zf-met"/>
    <property type="match status" value="1"/>
</dbReference>
<proteinExistence type="predicted"/>
<evidence type="ECO:0000256" key="5">
    <source>
        <dbReference type="ARBA" id="ARBA00022833"/>
    </source>
</evidence>
<evidence type="ECO:0000256" key="8">
    <source>
        <dbReference type="PROSITE-ProRule" id="PRU00042"/>
    </source>
</evidence>
<accession>A0AAV2RQB1</accession>
<gene>
    <name evidence="10" type="ORF">MNOR_LOCUS28104</name>
</gene>
<dbReference type="GO" id="GO:0008270">
    <property type="term" value="F:zinc ion binding"/>
    <property type="evidence" value="ECO:0007669"/>
    <property type="project" value="UniProtKB-KW"/>
</dbReference>
<keyword evidence="3" id="KW-0677">Repeat</keyword>
<dbReference type="SMART" id="SM00355">
    <property type="entry name" value="ZnF_C2H2"/>
    <property type="match status" value="8"/>
</dbReference>
<feature type="domain" description="C2H2-type" evidence="9">
    <location>
        <begin position="78"/>
        <end position="105"/>
    </location>
</feature>
<dbReference type="Gene3D" id="3.30.160.60">
    <property type="entry name" value="Classic Zinc Finger"/>
    <property type="match status" value="7"/>
</dbReference>
<keyword evidence="2" id="KW-0479">Metal-binding</keyword>
<dbReference type="GO" id="GO:0000978">
    <property type="term" value="F:RNA polymerase II cis-regulatory region sequence-specific DNA binding"/>
    <property type="evidence" value="ECO:0007669"/>
    <property type="project" value="TreeGrafter"/>
</dbReference>
<dbReference type="EMBL" id="CAXKWB010030430">
    <property type="protein sequence ID" value="CAL4137537.1"/>
    <property type="molecule type" value="Genomic_DNA"/>
</dbReference>
<evidence type="ECO:0000256" key="2">
    <source>
        <dbReference type="ARBA" id="ARBA00022723"/>
    </source>
</evidence>
<dbReference type="GO" id="GO:0006357">
    <property type="term" value="P:regulation of transcription by RNA polymerase II"/>
    <property type="evidence" value="ECO:0007669"/>
    <property type="project" value="TreeGrafter"/>
</dbReference>
<feature type="domain" description="C2H2-type" evidence="9">
    <location>
        <begin position="50"/>
        <end position="77"/>
    </location>
</feature>
<dbReference type="GO" id="GO:0003700">
    <property type="term" value="F:DNA-binding transcription factor activity"/>
    <property type="evidence" value="ECO:0007669"/>
    <property type="project" value="TreeGrafter"/>
</dbReference>
<feature type="domain" description="C2H2-type" evidence="9">
    <location>
        <begin position="105"/>
        <end position="132"/>
    </location>
</feature>
<keyword evidence="11" id="KW-1185">Reference proteome</keyword>
<feature type="domain" description="C2H2-type" evidence="9">
    <location>
        <begin position="218"/>
        <end position="246"/>
    </location>
</feature>
<dbReference type="InterPro" id="IPR036236">
    <property type="entry name" value="Znf_C2H2_sf"/>
</dbReference>
<evidence type="ECO:0000313" key="11">
    <source>
        <dbReference type="Proteomes" id="UP001497623"/>
    </source>
</evidence>
<protein>
    <recommendedName>
        <fullName evidence="9">C2H2-type domain-containing protein</fullName>
    </recommendedName>
</protein>
<feature type="domain" description="C2H2-type" evidence="9">
    <location>
        <begin position="133"/>
        <end position="160"/>
    </location>
</feature>